<name>A0ABT3ZDB8_9HYPH</name>
<keyword evidence="1" id="KW-1133">Transmembrane helix</keyword>
<feature type="transmembrane region" description="Helical" evidence="1">
    <location>
        <begin position="42"/>
        <end position="62"/>
    </location>
</feature>
<dbReference type="Proteomes" id="UP001073227">
    <property type="component" value="Unassembled WGS sequence"/>
</dbReference>
<feature type="transmembrane region" description="Helical" evidence="1">
    <location>
        <begin position="69"/>
        <end position="90"/>
    </location>
</feature>
<reference evidence="2" key="1">
    <citation type="submission" date="2022-10" db="EMBL/GenBank/DDBJ databases">
        <title>Hoeflea sp. G2-23, isolated from marine algae.</title>
        <authorList>
            <person name="Kristyanto S."/>
            <person name="Kim J.M."/>
            <person name="Jeon C.O."/>
        </authorList>
    </citation>
    <scope>NUCLEOTIDE SEQUENCE</scope>
    <source>
        <strain evidence="2">G2-23</strain>
    </source>
</reference>
<dbReference type="RefSeq" id="WP_267655243.1">
    <property type="nucleotide sequence ID" value="NZ_JAOVZR010000001.1"/>
</dbReference>
<evidence type="ECO:0000313" key="3">
    <source>
        <dbReference type="Proteomes" id="UP001073227"/>
    </source>
</evidence>
<organism evidence="2 3">
    <name type="scientific">Hoeflea algicola</name>
    <dbReference type="NCBI Taxonomy" id="2983763"/>
    <lineage>
        <taxon>Bacteria</taxon>
        <taxon>Pseudomonadati</taxon>
        <taxon>Pseudomonadota</taxon>
        <taxon>Alphaproteobacteria</taxon>
        <taxon>Hyphomicrobiales</taxon>
        <taxon>Rhizobiaceae</taxon>
        <taxon>Hoeflea</taxon>
    </lineage>
</organism>
<keyword evidence="1" id="KW-0472">Membrane</keyword>
<evidence type="ECO:0000256" key="1">
    <source>
        <dbReference type="SAM" id="Phobius"/>
    </source>
</evidence>
<accession>A0ABT3ZDB8</accession>
<comment type="caution">
    <text evidence="2">The sequence shown here is derived from an EMBL/GenBank/DDBJ whole genome shotgun (WGS) entry which is preliminary data.</text>
</comment>
<keyword evidence="1" id="KW-0812">Transmembrane</keyword>
<keyword evidence="3" id="KW-1185">Reference proteome</keyword>
<protein>
    <recommendedName>
        <fullName evidence="4">DUF1475 domain-containing protein</fullName>
    </recommendedName>
</protein>
<gene>
    <name evidence="2" type="ORF">OEG84_19350</name>
</gene>
<evidence type="ECO:0008006" key="4">
    <source>
        <dbReference type="Google" id="ProtNLM"/>
    </source>
</evidence>
<dbReference type="EMBL" id="JAOVZR010000001">
    <property type="protein sequence ID" value="MCY0149805.1"/>
    <property type="molecule type" value="Genomic_DNA"/>
</dbReference>
<proteinExistence type="predicted"/>
<sequence length="102" mass="11288">MRALQFTLAGAAFTLAALIVYALLDGSFTAAGAWLTSEPWGLVTLADLYLGFVLAAVLIGLCEPRPVVALLWILPIPFLGNIWTVIWFIIRLPHLRERLARR</sequence>
<evidence type="ECO:0000313" key="2">
    <source>
        <dbReference type="EMBL" id="MCY0149805.1"/>
    </source>
</evidence>